<dbReference type="Gene3D" id="1.10.630.10">
    <property type="entry name" value="Cytochrome P450"/>
    <property type="match status" value="1"/>
</dbReference>
<dbReference type="GO" id="GO:0020037">
    <property type="term" value="F:heme binding"/>
    <property type="evidence" value="ECO:0007669"/>
    <property type="project" value="InterPro"/>
</dbReference>
<keyword evidence="2" id="KW-0349">Heme</keyword>
<organism evidence="7">
    <name type="scientific">Octopus bimaculoides</name>
    <name type="common">California two-spotted octopus</name>
    <dbReference type="NCBI Taxonomy" id="37653"/>
    <lineage>
        <taxon>Eukaryota</taxon>
        <taxon>Metazoa</taxon>
        <taxon>Spiralia</taxon>
        <taxon>Lophotrochozoa</taxon>
        <taxon>Mollusca</taxon>
        <taxon>Cephalopoda</taxon>
        <taxon>Coleoidea</taxon>
        <taxon>Octopodiformes</taxon>
        <taxon>Octopoda</taxon>
        <taxon>Incirrata</taxon>
        <taxon>Octopodidae</taxon>
        <taxon>Octopus</taxon>
    </lineage>
</organism>
<dbReference type="GO" id="GO:0016705">
    <property type="term" value="F:oxidoreductase activity, acting on paired donors, with incorporation or reduction of molecular oxygen"/>
    <property type="evidence" value="ECO:0007669"/>
    <property type="project" value="InterPro"/>
</dbReference>
<dbReference type="EMBL" id="KQ416567">
    <property type="protein sequence ID" value="KOF96429.1"/>
    <property type="molecule type" value="Genomic_DNA"/>
</dbReference>
<dbReference type="PANTHER" id="PTHR24302">
    <property type="entry name" value="CYTOCHROME P450 FAMILY 3"/>
    <property type="match status" value="1"/>
</dbReference>
<evidence type="ECO:0000256" key="1">
    <source>
        <dbReference type="ARBA" id="ARBA00010617"/>
    </source>
</evidence>
<evidence type="ECO:0000256" key="5">
    <source>
        <dbReference type="ARBA" id="ARBA00023004"/>
    </source>
</evidence>
<protein>
    <recommendedName>
        <fullName evidence="8">Cytochrome P450</fullName>
    </recommendedName>
</protein>
<name>A0A0L8I507_OCTBM</name>
<evidence type="ECO:0008006" key="8">
    <source>
        <dbReference type="Google" id="ProtNLM"/>
    </source>
</evidence>
<keyword evidence="3" id="KW-0479">Metal-binding</keyword>
<feature type="transmembrane region" description="Helical" evidence="6">
    <location>
        <begin position="133"/>
        <end position="157"/>
    </location>
</feature>
<keyword evidence="6" id="KW-1133">Transmembrane helix</keyword>
<evidence type="ECO:0000313" key="7">
    <source>
        <dbReference type="EMBL" id="KOF96429.1"/>
    </source>
</evidence>
<gene>
    <name evidence="7" type="ORF">OCBIM_22034992mg</name>
</gene>
<accession>A0A0L8I507</accession>
<keyword evidence="6" id="KW-0472">Membrane</keyword>
<comment type="similarity">
    <text evidence="1">Belongs to the cytochrome P450 family.</text>
</comment>
<evidence type="ECO:0000256" key="3">
    <source>
        <dbReference type="ARBA" id="ARBA00022723"/>
    </source>
</evidence>
<dbReference type="Pfam" id="PF00067">
    <property type="entry name" value="p450"/>
    <property type="match status" value="1"/>
</dbReference>
<keyword evidence="6" id="KW-0812">Transmembrane</keyword>
<dbReference type="GO" id="GO:0008395">
    <property type="term" value="F:steroid hydroxylase activity"/>
    <property type="evidence" value="ECO:0007669"/>
    <property type="project" value="TreeGrafter"/>
</dbReference>
<dbReference type="STRING" id="37653.A0A0L8I507"/>
<keyword evidence="5" id="KW-0408">Iron</keyword>
<dbReference type="PANTHER" id="PTHR24302:SF15">
    <property type="entry name" value="FATTY-ACID PEROXYGENASE"/>
    <property type="match status" value="1"/>
</dbReference>
<dbReference type="AlphaFoldDB" id="A0A0L8I507"/>
<reference evidence="7" key="1">
    <citation type="submission" date="2015-07" db="EMBL/GenBank/DDBJ databases">
        <title>MeaNS - Measles Nucleotide Surveillance Program.</title>
        <authorList>
            <person name="Tran T."/>
            <person name="Druce J."/>
        </authorList>
    </citation>
    <scope>NUCLEOTIDE SEQUENCE</scope>
    <source>
        <strain evidence="7">UCB-OBI-ISO-001</strain>
        <tissue evidence="7">Gonad</tissue>
    </source>
</reference>
<dbReference type="InterPro" id="IPR036396">
    <property type="entry name" value="Cyt_P450_sf"/>
</dbReference>
<sequence length="159" mass="18121">MQIKKLGLTKAFKHWREIYGDVYGMYFGVIPNFIVSDPEFIQEVLVKRFSNFTNRSVSVKDEISNVALTTAKDDHWKYLRTVLTPSFTSHQMRAMNAMIQTCADNLVENIDKLAENGEETEVKKYVKLLKDSLLIIYILSLTCSSHWSAAMVGHLVAGL</sequence>
<dbReference type="InterPro" id="IPR001128">
    <property type="entry name" value="Cyt_P450"/>
</dbReference>
<dbReference type="SUPFAM" id="SSF48264">
    <property type="entry name" value="Cytochrome P450"/>
    <property type="match status" value="1"/>
</dbReference>
<evidence type="ECO:0000256" key="2">
    <source>
        <dbReference type="ARBA" id="ARBA00022617"/>
    </source>
</evidence>
<evidence type="ECO:0000256" key="4">
    <source>
        <dbReference type="ARBA" id="ARBA00023002"/>
    </source>
</evidence>
<dbReference type="GO" id="GO:0005506">
    <property type="term" value="F:iron ion binding"/>
    <property type="evidence" value="ECO:0007669"/>
    <property type="project" value="InterPro"/>
</dbReference>
<proteinExistence type="inferred from homology"/>
<dbReference type="OrthoDB" id="1470350at2759"/>
<dbReference type="InterPro" id="IPR050705">
    <property type="entry name" value="Cytochrome_P450_3A"/>
</dbReference>
<keyword evidence="4" id="KW-0560">Oxidoreductase</keyword>
<evidence type="ECO:0000256" key="6">
    <source>
        <dbReference type="SAM" id="Phobius"/>
    </source>
</evidence>